<reference evidence="2 3" key="1">
    <citation type="submission" date="2024-01" db="EMBL/GenBank/DDBJ databases">
        <title>The complete chloroplast genome sequence of Lithospermum erythrorhizon: insights into the phylogenetic relationship among Boraginaceae species and the maternal lineages of purple gromwells.</title>
        <authorList>
            <person name="Okada T."/>
            <person name="Watanabe K."/>
        </authorList>
    </citation>
    <scope>NUCLEOTIDE SEQUENCE [LARGE SCALE GENOMIC DNA]</scope>
</reference>
<dbReference type="Proteomes" id="UP001454036">
    <property type="component" value="Unassembled WGS sequence"/>
</dbReference>
<feature type="region of interest" description="Disordered" evidence="1">
    <location>
        <begin position="48"/>
        <end position="68"/>
    </location>
</feature>
<dbReference type="AlphaFoldDB" id="A0AAV3QPV7"/>
<organism evidence="2 3">
    <name type="scientific">Lithospermum erythrorhizon</name>
    <name type="common">Purple gromwell</name>
    <name type="synonym">Lithospermum officinale var. erythrorhizon</name>
    <dbReference type="NCBI Taxonomy" id="34254"/>
    <lineage>
        <taxon>Eukaryota</taxon>
        <taxon>Viridiplantae</taxon>
        <taxon>Streptophyta</taxon>
        <taxon>Embryophyta</taxon>
        <taxon>Tracheophyta</taxon>
        <taxon>Spermatophyta</taxon>
        <taxon>Magnoliopsida</taxon>
        <taxon>eudicotyledons</taxon>
        <taxon>Gunneridae</taxon>
        <taxon>Pentapetalae</taxon>
        <taxon>asterids</taxon>
        <taxon>lamiids</taxon>
        <taxon>Boraginales</taxon>
        <taxon>Boraginaceae</taxon>
        <taxon>Boraginoideae</taxon>
        <taxon>Lithospermeae</taxon>
        <taxon>Lithospermum</taxon>
    </lineage>
</organism>
<evidence type="ECO:0000313" key="3">
    <source>
        <dbReference type="Proteomes" id="UP001454036"/>
    </source>
</evidence>
<comment type="caution">
    <text evidence="2">The sequence shown here is derived from an EMBL/GenBank/DDBJ whole genome shotgun (WGS) entry which is preliminary data.</text>
</comment>
<dbReference type="EMBL" id="BAABME010005182">
    <property type="protein sequence ID" value="GAA0164885.1"/>
    <property type="molecule type" value="Genomic_DNA"/>
</dbReference>
<gene>
    <name evidence="2" type="ORF">LIER_20420</name>
</gene>
<protein>
    <submittedName>
        <fullName evidence="2">Uncharacterized protein</fullName>
    </submittedName>
</protein>
<evidence type="ECO:0000313" key="2">
    <source>
        <dbReference type="EMBL" id="GAA0164885.1"/>
    </source>
</evidence>
<sequence length="68" mass="7730">MKGRQAEDGSYTSSSSSYVQVMMPGITTLEEQIASLVKVIEDMAKQMQHQSEALSNMARRIQDHEQRR</sequence>
<name>A0AAV3QPV7_LITER</name>
<accession>A0AAV3QPV7</accession>
<keyword evidence="3" id="KW-1185">Reference proteome</keyword>
<proteinExistence type="predicted"/>
<evidence type="ECO:0000256" key="1">
    <source>
        <dbReference type="SAM" id="MobiDB-lite"/>
    </source>
</evidence>